<feature type="transmembrane region" description="Helical" evidence="1">
    <location>
        <begin position="12"/>
        <end position="34"/>
    </location>
</feature>
<accession>A0ABY5BVF7</accession>
<feature type="transmembrane region" description="Helical" evidence="1">
    <location>
        <begin position="40"/>
        <end position="62"/>
    </location>
</feature>
<organism evidence="2 3">
    <name type="scientific">Fructilactobacillus carniphilus</name>
    <dbReference type="NCBI Taxonomy" id="2940297"/>
    <lineage>
        <taxon>Bacteria</taxon>
        <taxon>Bacillati</taxon>
        <taxon>Bacillota</taxon>
        <taxon>Bacilli</taxon>
        <taxon>Lactobacillales</taxon>
        <taxon>Lactobacillaceae</taxon>
        <taxon>Fructilactobacillus</taxon>
    </lineage>
</organism>
<evidence type="ECO:0000313" key="3">
    <source>
        <dbReference type="Proteomes" id="UP001056164"/>
    </source>
</evidence>
<protein>
    <submittedName>
        <fullName evidence="2">Uncharacterized protein</fullName>
    </submittedName>
</protein>
<reference evidence="2" key="1">
    <citation type="submission" date="2022-05" db="EMBL/GenBank/DDBJ databases">
        <authorList>
            <person name="Oliphant S.A."/>
            <person name="Watson-Haigh N.S."/>
            <person name="Sumby K.M."/>
            <person name="Gardner J.M."/>
            <person name="Jiranek V."/>
        </authorList>
    </citation>
    <scope>NUCLEOTIDE SEQUENCE</scope>
    <source>
        <strain evidence="2">KI4_A6</strain>
    </source>
</reference>
<dbReference type="Proteomes" id="UP001056164">
    <property type="component" value="Chromosome"/>
</dbReference>
<evidence type="ECO:0000256" key="1">
    <source>
        <dbReference type="SAM" id="Phobius"/>
    </source>
</evidence>
<evidence type="ECO:0000313" key="2">
    <source>
        <dbReference type="EMBL" id="USS90489.1"/>
    </source>
</evidence>
<sequence>MKFKFVKIYPSIGGNIFQIICGLFLMGTGLYGIFTKPLPTIMLVLVTLAVIYFAICTIKIALALKDKVKQAKENLYASKK</sequence>
<name>A0ABY5BVF7_9LACO</name>
<keyword evidence="1" id="KW-0472">Membrane</keyword>
<proteinExistence type="predicted"/>
<dbReference type="EMBL" id="CP097121">
    <property type="protein sequence ID" value="USS90489.1"/>
    <property type="molecule type" value="Genomic_DNA"/>
</dbReference>
<keyword evidence="1" id="KW-0812">Transmembrane</keyword>
<dbReference type="RefSeq" id="WP_252795005.1">
    <property type="nucleotide sequence ID" value="NZ_CP097121.1"/>
</dbReference>
<keyword evidence="1" id="KW-1133">Transmembrane helix</keyword>
<gene>
    <name evidence="2" type="ORF">M3M37_06525</name>
</gene>
<keyword evidence="3" id="KW-1185">Reference proteome</keyword>